<name>A0A9P0G681_BEMTA</name>
<proteinExistence type="predicted"/>
<reference evidence="2" key="1">
    <citation type="submission" date="2021-12" db="EMBL/GenBank/DDBJ databases">
        <authorList>
            <person name="King R."/>
        </authorList>
    </citation>
    <scope>NUCLEOTIDE SEQUENCE</scope>
</reference>
<gene>
    <name evidence="2" type="ORF">BEMITA_LOCUS14031</name>
</gene>
<evidence type="ECO:0000256" key="1">
    <source>
        <dbReference type="SAM" id="SignalP"/>
    </source>
</evidence>
<evidence type="ECO:0000313" key="3">
    <source>
        <dbReference type="Proteomes" id="UP001152759"/>
    </source>
</evidence>
<keyword evidence="3" id="KW-1185">Reference proteome</keyword>
<evidence type="ECO:0000313" key="2">
    <source>
        <dbReference type="EMBL" id="CAH0778187.1"/>
    </source>
</evidence>
<sequence>MILTLVSSVVLILASFIEASPTSVPSSQSFDKLLDSFIALEIKRTDAIKKAEKAATNQKSNVTLKFVEVAGYANYVLENIQRYFNASKVMLDFEKGESNLSEETVNLKTLPLRTENYLNRQMRRLASIYKNLEAGQGGLPQDMLSKLRPVMDIIKQSERAVTPLEERLRVELKKAKKKENTVN</sequence>
<dbReference type="Proteomes" id="UP001152759">
    <property type="component" value="Chromosome 9"/>
</dbReference>
<dbReference type="AlphaFoldDB" id="A0A9P0G681"/>
<feature type="signal peptide" evidence="1">
    <location>
        <begin position="1"/>
        <end position="19"/>
    </location>
</feature>
<feature type="chain" id="PRO_5040295872" evidence="1">
    <location>
        <begin position="20"/>
        <end position="183"/>
    </location>
</feature>
<organism evidence="2 3">
    <name type="scientific">Bemisia tabaci</name>
    <name type="common">Sweetpotato whitefly</name>
    <name type="synonym">Aleurodes tabaci</name>
    <dbReference type="NCBI Taxonomy" id="7038"/>
    <lineage>
        <taxon>Eukaryota</taxon>
        <taxon>Metazoa</taxon>
        <taxon>Ecdysozoa</taxon>
        <taxon>Arthropoda</taxon>
        <taxon>Hexapoda</taxon>
        <taxon>Insecta</taxon>
        <taxon>Pterygota</taxon>
        <taxon>Neoptera</taxon>
        <taxon>Paraneoptera</taxon>
        <taxon>Hemiptera</taxon>
        <taxon>Sternorrhyncha</taxon>
        <taxon>Aleyrodoidea</taxon>
        <taxon>Aleyrodidae</taxon>
        <taxon>Aleyrodinae</taxon>
        <taxon>Bemisia</taxon>
    </lineage>
</organism>
<dbReference type="EMBL" id="OU963870">
    <property type="protein sequence ID" value="CAH0778187.1"/>
    <property type="molecule type" value="Genomic_DNA"/>
</dbReference>
<accession>A0A9P0G681</accession>
<protein>
    <submittedName>
        <fullName evidence="2">Uncharacterized protein</fullName>
    </submittedName>
</protein>
<keyword evidence="1" id="KW-0732">Signal</keyword>